<accession>A0AAP0LR31</accession>
<proteinExistence type="predicted"/>
<evidence type="ECO:0000313" key="1">
    <source>
        <dbReference type="EMBL" id="KAK9176594.1"/>
    </source>
</evidence>
<dbReference type="PANTHER" id="PTHR33526">
    <property type="entry name" value="OS07G0123800 PROTEIN"/>
    <property type="match status" value="1"/>
</dbReference>
<reference evidence="1 2" key="1">
    <citation type="submission" date="2024-05" db="EMBL/GenBank/DDBJ databases">
        <title>Haplotype-resolved chromosome-level genome assembly of Huyou (Citrus changshanensis).</title>
        <authorList>
            <person name="Miao C."/>
            <person name="Chen W."/>
            <person name="Wu Y."/>
            <person name="Wang L."/>
            <person name="Zhao S."/>
            <person name="Grierson D."/>
            <person name="Xu C."/>
            <person name="Chen K."/>
        </authorList>
    </citation>
    <scope>NUCLEOTIDE SEQUENCE [LARGE SCALE GENOMIC DNA]</scope>
    <source>
        <strain evidence="1">01-14</strain>
        <tissue evidence="1">Leaf</tissue>
    </source>
</reference>
<name>A0AAP0LR31_9ROSI</name>
<evidence type="ECO:0000313" key="2">
    <source>
        <dbReference type="Proteomes" id="UP001428341"/>
    </source>
</evidence>
<gene>
    <name evidence="1" type="ORF">WN944_028611</name>
</gene>
<keyword evidence="2" id="KW-1185">Reference proteome</keyword>
<protein>
    <submittedName>
        <fullName evidence="1">Uncharacterized protein</fullName>
    </submittedName>
</protein>
<sequence length="121" mass="14233">MRNKANMQSKFKHYMEKPRKILHKARDFFVKSMEASHGGLSEEKFREASAAVNNKIRNEEDLNYVMEKELERQKLENRSMKRSYASVELGEIGTIDEDKPCYFEDDMIYAGSRSRALGRNF</sequence>
<dbReference type="EMBL" id="JBCGBO010000025">
    <property type="protein sequence ID" value="KAK9176594.1"/>
    <property type="molecule type" value="Genomic_DNA"/>
</dbReference>
<dbReference type="AlphaFoldDB" id="A0AAP0LR31"/>
<dbReference type="PANTHER" id="PTHR33526:SF21">
    <property type="match status" value="1"/>
</dbReference>
<comment type="caution">
    <text evidence="1">The sequence shown here is derived from an EMBL/GenBank/DDBJ whole genome shotgun (WGS) entry which is preliminary data.</text>
</comment>
<organism evidence="1 2">
    <name type="scientific">Citrus x changshan-huyou</name>
    <dbReference type="NCBI Taxonomy" id="2935761"/>
    <lineage>
        <taxon>Eukaryota</taxon>
        <taxon>Viridiplantae</taxon>
        <taxon>Streptophyta</taxon>
        <taxon>Embryophyta</taxon>
        <taxon>Tracheophyta</taxon>
        <taxon>Spermatophyta</taxon>
        <taxon>Magnoliopsida</taxon>
        <taxon>eudicotyledons</taxon>
        <taxon>Gunneridae</taxon>
        <taxon>Pentapetalae</taxon>
        <taxon>rosids</taxon>
        <taxon>malvids</taxon>
        <taxon>Sapindales</taxon>
        <taxon>Rutaceae</taxon>
        <taxon>Aurantioideae</taxon>
        <taxon>Citrus</taxon>
    </lineage>
</organism>
<dbReference type="Proteomes" id="UP001428341">
    <property type="component" value="Unassembled WGS sequence"/>
</dbReference>